<sequence length="144" mass="16592">MEIKIRNLTKEDYDDMISIWEASGLPYKPRGRDSREEIERQIEESGDLFIGAEVNGRLVGVVIGSWDGRKGWINRIAVLPEFQRRGIAKMLVGACEEALRSRGARIFAMLIEEGNEPSFRMAERLGYKLHRDIFYLTKRDSDDV</sequence>
<dbReference type="SUPFAM" id="SSF55729">
    <property type="entry name" value="Acyl-CoA N-acyltransferases (Nat)"/>
    <property type="match status" value="1"/>
</dbReference>
<keyword evidence="2" id="KW-0012">Acyltransferase</keyword>
<dbReference type="InterPro" id="IPR000182">
    <property type="entry name" value="GNAT_dom"/>
</dbReference>
<feature type="domain" description="N-acetyltransferase" evidence="3">
    <location>
        <begin position="3"/>
        <end position="144"/>
    </location>
</feature>
<dbReference type="PANTHER" id="PTHR43072:SF51">
    <property type="entry name" value="ABC SUPERFAMILY TRANSPORT PROTEIN"/>
    <property type="match status" value="1"/>
</dbReference>
<dbReference type="PANTHER" id="PTHR43072">
    <property type="entry name" value="N-ACETYLTRANSFERASE"/>
    <property type="match status" value="1"/>
</dbReference>
<organism evidence="4">
    <name type="scientific">candidate division WOR-3 bacterium</name>
    <dbReference type="NCBI Taxonomy" id="2052148"/>
    <lineage>
        <taxon>Bacteria</taxon>
        <taxon>Bacteria division WOR-3</taxon>
    </lineage>
</organism>
<evidence type="ECO:0000313" key="4">
    <source>
        <dbReference type="EMBL" id="HDI82980.1"/>
    </source>
</evidence>
<comment type="caution">
    <text evidence="4">The sequence shown here is derived from an EMBL/GenBank/DDBJ whole genome shotgun (WGS) entry which is preliminary data.</text>
</comment>
<dbReference type="EMBL" id="DQWE01000202">
    <property type="protein sequence ID" value="HDI82980.1"/>
    <property type="molecule type" value="Genomic_DNA"/>
</dbReference>
<evidence type="ECO:0000256" key="1">
    <source>
        <dbReference type="ARBA" id="ARBA00022679"/>
    </source>
</evidence>
<proteinExistence type="predicted"/>
<reference evidence="4" key="1">
    <citation type="journal article" date="2020" name="mSystems">
        <title>Genome- and Community-Level Interaction Insights into Carbon Utilization and Element Cycling Functions of Hydrothermarchaeota in Hydrothermal Sediment.</title>
        <authorList>
            <person name="Zhou Z."/>
            <person name="Liu Y."/>
            <person name="Xu W."/>
            <person name="Pan J."/>
            <person name="Luo Z.H."/>
            <person name="Li M."/>
        </authorList>
    </citation>
    <scope>NUCLEOTIDE SEQUENCE [LARGE SCALE GENOMIC DNA]</scope>
    <source>
        <strain evidence="4">HyVt-102</strain>
    </source>
</reference>
<dbReference type="AlphaFoldDB" id="A0A7C0Z9N2"/>
<dbReference type="GO" id="GO:0016747">
    <property type="term" value="F:acyltransferase activity, transferring groups other than amino-acyl groups"/>
    <property type="evidence" value="ECO:0007669"/>
    <property type="project" value="InterPro"/>
</dbReference>
<protein>
    <submittedName>
        <fullName evidence="4">GNAT family N-acetyltransferase</fullName>
    </submittedName>
</protein>
<dbReference type="Gene3D" id="3.40.630.30">
    <property type="match status" value="1"/>
</dbReference>
<evidence type="ECO:0000256" key="2">
    <source>
        <dbReference type="ARBA" id="ARBA00023315"/>
    </source>
</evidence>
<dbReference type="Proteomes" id="UP000885847">
    <property type="component" value="Unassembled WGS sequence"/>
</dbReference>
<dbReference type="PROSITE" id="PS51186">
    <property type="entry name" value="GNAT"/>
    <property type="match status" value="1"/>
</dbReference>
<evidence type="ECO:0000259" key="3">
    <source>
        <dbReference type="PROSITE" id="PS51186"/>
    </source>
</evidence>
<gene>
    <name evidence="4" type="ORF">ENF18_04225</name>
</gene>
<dbReference type="InterPro" id="IPR016181">
    <property type="entry name" value="Acyl_CoA_acyltransferase"/>
</dbReference>
<dbReference type="CDD" id="cd04301">
    <property type="entry name" value="NAT_SF"/>
    <property type="match status" value="1"/>
</dbReference>
<dbReference type="Pfam" id="PF00583">
    <property type="entry name" value="Acetyltransf_1"/>
    <property type="match status" value="1"/>
</dbReference>
<name>A0A7C0Z9N2_UNCW3</name>
<keyword evidence="1" id="KW-0808">Transferase</keyword>
<accession>A0A7C0Z9N2</accession>